<dbReference type="Proteomes" id="UP000215355">
    <property type="component" value="Chromosome 1"/>
</dbReference>
<name>A0AAJ5C182_9SPHI</name>
<gene>
    <name evidence="2" type="primary">ychJ</name>
    <name evidence="2" type="ORF">SAMEA4412673_02842</name>
</gene>
<dbReference type="Gene3D" id="3.10.450.50">
    <property type="match status" value="1"/>
</dbReference>
<dbReference type="InterPro" id="IPR048469">
    <property type="entry name" value="YchJ-like_M"/>
</dbReference>
<feature type="domain" description="YchJ-like middle NTF2-like" evidence="1">
    <location>
        <begin position="35"/>
        <end position="128"/>
    </location>
</feature>
<dbReference type="PANTHER" id="PTHR33747">
    <property type="entry name" value="UPF0225 PROTEIN SCO1677"/>
    <property type="match status" value="1"/>
</dbReference>
<organism evidence="2 3">
    <name type="scientific">Sphingobacterium mizutaii</name>
    <dbReference type="NCBI Taxonomy" id="1010"/>
    <lineage>
        <taxon>Bacteria</taxon>
        <taxon>Pseudomonadati</taxon>
        <taxon>Bacteroidota</taxon>
        <taxon>Sphingobacteriia</taxon>
        <taxon>Sphingobacteriales</taxon>
        <taxon>Sphingobacteriaceae</taxon>
        <taxon>Sphingobacterium</taxon>
    </lineage>
</organism>
<evidence type="ECO:0000313" key="3">
    <source>
        <dbReference type="Proteomes" id="UP000215355"/>
    </source>
</evidence>
<dbReference type="SUPFAM" id="SSF54427">
    <property type="entry name" value="NTF2-like"/>
    <property type="match status" value="1"/>
</dbReference>
<dbReference type="AlphaFoldDB" id="A0AAJ5C182"/>
<dbReference type="EMBL" id="LT906468">
    <property type="protein sequence ID" value="SNV53305.1"/>
    <property type="molecule type" value="Genomic_DNA"/>
</dbReference>
<dbReference type="InterPro" id="IPR032710">
    <property type="entry name" value="NTF2-like_dom_sf"/>
</dbReference>
<dbReference type="InterPro" id="IPR004027">
    <property type="entry name" value="SEC_C_motif"/>
</dbReference>
<evidence type="ECO:0000259" key="1">
    <source>
        <dbReference type="Pfam" id="PF17775"/>
    </source>
</evidence>
<dbReference type="KEGG" id="smiz:4412673_02842"/>
<dbReference type="Pfam" id="PF17775">
    <property type="entry name" value="YchJ_M-like"/>
    <property type="match status" value="1"/>
</dbReference>
<reference evidence="2 3" key="1">
    <citation type="submission" date="2017-06" db="EMBL/GenBank/DDBJ databases">
        <authorList>
            <consortium name="Pathogen Informatics"/>
        </authorList>
    </citation>
    <scope>NUCLEOTIDE SEQUENCE [LARGE SCALE GENOMIC DNA]</scope>
    <source>
        <strain evidence="2 3">NCTC12149</strain>
    </source>
</reference>
<proteinExistence type="predicted"/>
<dbReference type="Pfam" id="PF02810">
    <property type="entry name" value="SEC-C"/>
    <property type="match status" value="1"/>
</dbReference>
<sequence length="132" mass="15630">MLNPLTMNKNCYCDSGKNYEDCCEKVHHDLKSAGSAEQLMRARYTAFCLSLVDFLYQSFHPNSRRFQKKTEIEQWSKENKWEGLEIIKATENTVEFKAFFTDPFAEKQVHHEKSRFQKLQGTWYYLDGKIIA</sequence>
<evidence type="ECO:0000313" key="2">
    <source>
        <dbReference type="EMBL" id="SNV53305.1"/>
    </source>
</evidence>
<accession>A0AAJ5C182</accession>
<protein>
    <recommendedName>
        <fullName evidence="1">YchJ-like middle NTF2-like domain-containing protein</fullName>
    </recommendedName>
</protein>
<dbReference type="PANTHER" id="PTHR33747:SF1">
    <property type="entry name" value="ADENYLATE CYCLASE-ASSOCIATED CAP C-TERMINAL DOMAIN-CONTAINING PROTEIN"/>
    <property type="match status" value="1"/>
</dbReference>